<feature type="region of interest" description="Disordered" evidence="1">
    <location>
        <begin position="1"/>
        <end position="84"/>
    </location>
</feature>
<name>A0AAD4Y0Q0_OVIAM</name>
<protein>
    <submittedName>
        <fullName evidence="2">Uncharacterized protein</fullName>
    </submittedName>
</protein>
<dbReference type="AlphaFoldDB" id="A0AAD4Y0Q0"/>
<feature type="compositionally biased region" description="Low complexity" evidence="1">
    <location>
        <begin position="57"/>
        <end position="70"/>
    </location>
</feature>
<evidence type="ECO:0000313" key="3">
    <source>
        <dbReference type="Proteomes" id="UP001214576"/>
    </source>
</evidence>
<proteinExistence type="predicted"/>
<keyword evidence="3" id="KW-1185">Reference proteome</keyword>
<dbReference type="Proteomes" id="UP001214576">
    <property type="component" value="Unassembled WGS sequence"/>
</dbReference>
<comment type="caution">
    <text evidence="2">The sequence shown here is derived from an EMBL/GenBank/DDBJ whole genome shotgun (WGS) entry which is preliminary data.</text>
</comment>
<gene>
    <name evidence="2" type="ORF">MG293_019272</name>
</gene>
<evidence type="ECO:0000313" key="2">
    <source>
        <dbReference type="EMBL" id="KAI4530383.1"/>
    </source>
</evidence>
<reference evidence="2" key="1">
    <citation type="submission" date="2022-03" db="EMBL/GenBank/DDBJ databases">
        <title>Genomic analyses of argali, domestic sheep and their hybrids provide insights into chromosomal evolution, heterosis and genetic basis of agronomic traits.</title>
        <authorList>
            <person name="Li M."/>
        </authorList>
    </citation>
    <scope>NUCLEOTIDE SEQUENCE</scope>
    <source>
        <strain evidence="2">CAU-MHL-2022a</strain>
        <tissue evidence="2">Skin</tissue>
    </source>
</reference>
<evidence type="ECO:0000256" key="1">
    <source>
        <dbReference type="SAM" id="MobiDB-lite"/>
    </source>
</evidence>
<feature type="compositionally biased region" description="Basic and acidic residues" evidence="1">
    <location>
        <begin position="21"/>
        <end position="33"/>
    </location>
</feature>
<sequence>MPEKQRPEQQGTGAPSPPNPPEREGAPSTHDRTASVFTANPERQKKPGSAETPRGQLSRSPGPLGSLLRSDVSRTRGSPSWPSSAALCVNGLWEDHYVCGWGRADNTLEHGGREDRLVSLLFSALPLSPCFGATSSPPIETWSSADCGARASRGQVMRRRNGFWPAP</sequence>
<accession>A0AAD4Y0Q0</accession>
<organism evidence="2 3">
    <name type="scientific">Ovis ammon polii</name>
    <dbReference type="NCBI Taxonomy" id="230172"/>
    <lineage>
        <taxon>Eukaryota</taxon>
        <taxon>Metazoa</taxon>
        <taxon>Chordata</taxon>
        <taxon>Craniata</taxon>
        <taxon>Vertebrata</taxon>
        <taxon>Euteleostomi</taxon>
        <taxon>Mammalia</taxon>
        <taxon>Eutheria</taxon>
        <taxon>Laurasiatheria</taxon>
        <taxon>Artiodactyla</taxon>
        <taxon>Ruminantia</taxon>
        <taxon>Pecora</taxon>
        <taxon>Bovidae</taxon>
        <taxon>Caprinae</taxon>
        <taxon>Ovis</taxon>
    </lineage>
</organism>
<dbReference type="EMBL" id="JAKZEL010000025">
    <property type="protein sequence ID" value="KAI4530383.1"/>
    <property type="molecule type" value="Genomic_DNA"/>
</dbReference>